<feature type="compositionally biased region" description="Pro residues" evidence="1">
    <location>
        <begin position="365"/>
        <end position="376"/>
    </location>
</feature>
<feature type="region of interest" description="Disordered" evidence="1">
    <location>
        <begin position="173"/>
        <end position="396"/>
    </location>
</feature>
<reference evidence="3" key="1">
    <citation type="submission" date="2023-02" db="EMBL/GenBank/DDBJ databases">
        <authorList>
            <person name="Palmer J.M."/>
        </authorList>
    </citation>
    <scope>NUCLEOTIDE SEQUENCE</scope>
    <source>
        <strain evidence="3">FW57</strain>
    </source>
</reference>
<comment type="caution">
    <text evidence="3">The sequence shown here is derived from an EMBL/GenBank/DDBJ whole genome shotgun (WGS) entry which is preliminary data.</text>
</comment>
<dbReference type="EMBL" id="JAHCVI010000003">
    <property type="protein sequence ID" value="KAG7287879.1"/>
    <property type="molecule type" value="Genomic_DNA"/>
</dbReference>
<dbReference type="PANTHER" id="PTHR38117:SF2">
    <property type="entry name" value="NACHT AND WD40 DOMAIN PROTEIN"/>
    <property type="match status" value="1"/>
</dbReference>
<evidence type="ECO:0000313" key="4">
    <source>
        <dbReference type="Proteomes" id="UP001197093"/>
    </source>
</evidence>
<name>A0AAD4EUQ7_9PEZI</name>
<evidence type="ECO:0000256" key="1">
    <source>
        <dbReference type="SAM" id="MobiDB-lite"/>
    </source>
</evidence>
<evidence type="ECO:0000259" key="2">
    <source>
        <dbReference type="Pfam" id="PF23155"/>
    </source>
</evidence>
<dbReference type="InterPro" id="IPR055481">
    <property type="entry name" value="DUF7053"/>
</dbReference>
<feature type="compositionally biased region" description="Polar residues" evidence="1">
    <location>
        <begin position="205"/>
        <end position="215"/>
    </location>
</feature>
<feature type="compositionally biased region" description="Low complexity" evidence="1">
    <location>
        <begin position="216"/>
        <end position="243"/>
    </location>
</feature>
<feature type="compositionally biased region" description="Polar residues" evidence="1">
    <location>
        <begin position="333"/>
        <end position="347"/>
    </location>
</feature>
<feature type="domain" description="DUF7053" evidence="2">
    <location>
        <begin position="2"/>
        <end position="169"/>
    </location>
</feature>
<proteinExistence type="predicted"/>
<dbReference type="AlphaFoldDB" id="A0AAD4EUQ7"/>
<protein>
    <recommendedName>
        <fullName evidence="2">DUF7053 domain-containing protein</fullName>
    </recommendedName>
</protein>
<keyword evidence="4" id="KW-1185">Reference proteome</keyword>
<sequence>MSKRTLFTTITPLPAGVTRDIVLDFLHNHEEMIDLNPLVKERHPIPTPPHAQADELQCRWYSLTDKISYLPGVAGDITYTCAFHDLLNGIQTHCYAPAGLTIRDKWTVGGSLPGEPAQPPELGLKAPPTGLYLREDVDMRCNMIMTSFVKKTLKKSHAALVDRLKIKAKIASASNNKSRSNRNSGGSEVSSQPFTITFGGPNGAGISSSQYPNHVSASGPISRPSSPASSAASTTSSLSAYSANGTPMWSPPPASSLGTSPALSTKTPPTTPGSNYQAKPQFQQSEYPAQPKVPSVSNIPVPEPETPFLRQVTPDWPLKTQQPSPPPTWPLKAQQQQRPSLPTSRPHSQLYIAAYRPPTGNLTPPKTPTNPPPPPVANRDGSGQSSPGKLSDDALWQALGGGRGFALQNGASYKVNHAGNGTASDGTGNGGRGHHHARTQSQGHPEYPQMSPYDDEG</sequence>
<evidence type="ECO:0000313" key="3">
    <source>
        <dbReference type="EMBL" id="KAG7287879.1"/>
    </source>
</evidence>
<feature type="region of interest" description="Disordered" evidence="1">
    <location>
        <begin position="414"/>
        <end position="457"/>
    </location>
</feature>
<dbReference type="Proteomes" id="UP001197093">
    <property type="component" value="Unassembled WGS sequence"/>
</dbReference>
<feature type="compositionally biased region" description="Low complexity" evidence="1">
    <location>
        <begin position="173"/>
        <end position="187"/>
    </location>
</feature>
<feature type="compositionally biased region" description="Polar residues" evidence="1">
    <location>
        <begin position="256"/>
        <end position="287"/>
    </location>
</feature>
<dbReference type="PANTHER" id="PTHR38117">
    <property type="entry name" value="NACHT AND WD40 DOMAIN PROTEIN"/>
    <property type="match status" value="1"/>
</dbReference>
<accession>A0AAD4EUQ7</accession>
<organism evidence="3 4">
    <name type="scientific">Staphylotrichum longicolle</name>
    <dbReference type="NCBI Taxonomy" id="669026"/>
    <lineage>
        <taxon>Eukaryota</taxon>
        <taxon>Fungi</taxon>
        <taxon>Dikarya</taxon>
        <taxon>Ascomycota</taxon>
        <taxon>Pezizomycotina</taxon>
        <taxon>Sordariomycetes</taxon>
        <taxon>Sordariomycetidae</taxon>
        <taxon>Sordariales</taxon>
        <taxon>Chaetomiaceae</taxon>
        <taxon>Staphylotrichum</taxon>
    </lineage>
</organism>
<gene>
    <name evidence="3" type="ORF">NEMBOFW57_007396</name>
</gene>
<dbReference type="Pfam" id="PF23155">
    <property type="entry name" value="DUF7053"/>
    <property type="match status" value="1"/>
</dbReference>